<name>A0A165BWU5_EXIGL</name>
<dbReference type="EMBL" id="KV426394">
    <property type="protein sequence ID" value="KZV81390.1"/>
    <property type="molecule type" value="Genomic_DNA"/>
</dbReference>
<gene>
    <name evidence="2" type="ORF">EXIGLDRAFT_844636</name>
</gene>
<dbReference type="InterPro" id="IPR036047">
    <property type="entry name" value="F-box-like_dom_sf"/>
</dbReference>
<evidence type="ECO:0000313" key="2">
    <source>
        <dbReference type="EMBL" id="KZV81390.1"/>
    </source>
</evidence>
<reference evidence="2 3" key="1">
    <citation type="journal article" date="2016" name="Mol. Biol. Evol.">
        <title>Comparative Genomics of Early-Diverging Mushroom-Forming Fungi Provides Insights into the Origins of Lignocellulose Decay Capabilities.</title>
        <authorList>
            <person name="Nagy L.G."/>
            <person name="Riley R."/>
            <person name="Tritt A."/>
            <person name="Adam C."/>
            <person name="Daum C."/>
            <person name="Floudas D."/>
            <person name="Sun H."/>
            <person name="Yadav J.S."/>
            <person name="Pangilinan J."/>
            <person name="Larsson K.H."/>
            <person name="Matsuura K."/>
            <person name="Barry K."/>
            <person name="Labutti K."/>
            <person name="Kuo R."/>
            <person name="Ohm R.A."/>
            <person name="Bhattacharya S.S."/>
            <person name="Shirouzu T."/>
            <person name="Yoshinaga Y."/>
            <person name="Martin F.M."/>
            <person name="Grigoriev I.V."/>
            <person name="Hibbett D.S."/>
        </authorList>
    </citation>
    <scope>NUCLEOTIDE SEQUENCE [LARGE SCALE GENOMIC DNA]</scope>
    <source>
        <strain evidence="2 3">HHB12029</strain>
    </source>
</reference>
<dbReference type="OrthoDB" id="5554140at2759"/>
<dbReference type="InParanoid" id="A0A165BWU5"/>
<accession>A0A165BWU5</accession>
<evidence type="ECO:0000259" key="1">
    <source>
        <dbReference type="PROSITE" id="PS50181"/>
    </source>
</evidence>
<dbReference type="AlphaFoldDB" id="A0A165BWU5"/>
<feature type="domain" description="F-box" evidence="1">
    <location>
        <begin position="17"/>
        <end position="64"/>
    </location>
</feature>
<dbReference type="Gene3D" id="1.20.1280.50">
    <property type="match status" value="1"/>
</dbReference>
<dbReference type="Pfam" id="PF12937">
    <property type="entry name" value="F-box-like"/>
    <property type="match status" value="1"/>
</dbReference>
<dbReference type="SMART" id="SM00256">
    <property type="entry name" value="FBOX"/>
    <property type="match status" value="1"/>
</dbReference>
<evidence type="ECO:0000313" key="3">
    <source>
        <dbReference type="Proteomes" id="UP000077266"/>
    </source>
</evidence>
<protein>
    <recommendedName>
        <fullName evidence="1">F-box domain-containing protein</fullName>
    </recommendedName>
</protein>
<organism evidence="2 3">
    <name type="scientific">Exidia glandulosa HHB12029</name>
    <dbReference type="NCBI Taxonomy" id="1314781"/>
    <lineage>
        <taxon>Eukaryota</taxon>
        <taxon>Fungi</taxon>
        <taxon>Dikarya</taxon>
        <taxon>Basidiomycota</taxon>
        <taxon>Agaricomycotina</taxon>
        <taxon>Agaricomycetes</taxon>
        <taxon>Auriculariales</taxon>
        <taxon>Exidiaceae</taxon>
        <taxon>Exidia</taxon>
    </lineage>
</organism>
<dbReference type="SUPFAM" id="SSF81383">
    <property type="entry name" value="F-box domain"/>
    <property type="match status" value="1"/>
</dbReference>
<dbReference type="InterPro" id="IPR001810">
    <property type="entry name" value="F-box_dom"/>
</dbReference>
<proteinExistence type="predicted"/>
<dbReference type="Proteomes" id="UP000077266">
    <property type="component" value="Unassembled WGS sequence"/>
</dbReference>
<keyword evidence="3" id="KW-1185">Reference proteome</keyword>
<dbReference type="PROSITE" id="PS50181">
    <property type="entry name" value="FBOX"/>
    <property type="match status" value="1"/>
</dbReference>
<sequence length="508" mass="56821">MVDTVRYHARPGPIEPAALIQRVPVELLLHIVDYLPARHLLLVSGVSKLFRSVVARHARFYIPLHIGITLITVTNVSCDEQLTRVRHVLQYAVPQRLPVGIKVKCEYLGPSPQHFLAFATQSVFPVIEAALPILARLVVTIPDVYNQALHDTLRHPAPALRELKLSRSKSRVQEGESGHVVPHDIFQGRAPLLARISLQNVYLPERPIPALCAATHVSLTYGYYSPKVHVSRFFPHVADLRLRARSAKCRDLRCLSQMRGFGRQQLSGSRSRSRPRSHLCFVDDDGCGLLQSLLESCDIAGIPTITYPGVCARVDDYRTLASQMRGPLSLRITSQGFKYQVSLRTQAQPGLHRVFHVDDRYVDYDQGPFSYISIVCPRLVDLQLDGGSLFDILEFSCPFPELRTLRLDLGDDAGFAQSIWFPCAPDEDGGERATERLFDCPQLQSIVLVARAPSITVCPRQVAFIGCAFGQMRRPIDERARLEMIGATFQVDTSARVDHPDLDVAFPN</sequence>